<feature type="signal peptide" evidence="1">
    <location>
        <begin position="1"/>
        <end position="25"/>
    </location>
</feature>
<feature type="chain" id="PRO_5038045643" evidence="1">
    <location>
        <begin position="26"/>
        <end position="124"/>
    </location>
</feature>
<reference evidence="2" key="1">
    <citation type="submission" date="2021-04" db="EMBL/GenBank/DDBJ databases">
        <title>Genome sequence of Woronichinia naegeliana from Washington state freshwater lake bloom.</title>
        <authorList>
            <person name="Dreher T.W."/>
        </authorList>
    </citation>
    <scope>NUCLEOTIDE SEQUENCE</scope>
    <source>
        <strain evidence="2">WA131</strain>
    </source>
</reference>
<keyword evidence="1" id="KW-0732">Signal</keyword>
<dbReference type="KEGG" id="wna:KA717_29765"/>
<proteinExistence type="predicted"/>
<dbReference type="Proteomes" id="UP001065613">
    <property type="component" value="Chromosome"/>
</dbReference>
<evidence type="ECO:0000313" key="2">
    <source>
        <dbReference type="EMBL" id="UXE59850.1"/>
    </source>
</evidence>
<protein>
    <submittedName>
        <fullName evidence="2">Uncharacterized protein</fullName>
    </submittedName>
</protein>
<accession>A0A977KWS9</accession>
<gene>
    <name evidence="2" type="ORF">KA717_29765</name>
</gene>
<dbReference type="AlphaFoldDB" id="A0A977KWS9"/>
<organism evidence="2">
    <name type="scientific">Woronichinia naegeliana WA131</name>
    <dbReference type="NCBI Taxonomy" id="2824559"/>
    <lineage>
        <taxon>Bacteria</taxon>
        <taxon>Bacillati</taxon>
        <taxon>Cyanobacteriota</taxon>
        <taxon>Cyanophyceae</taxon>
        <taxon>Synechococcales</taxon>
        <taxon>Coelosphaeriaceae</taxon>
        <taxon>Woronichinia</taxon>
    </lineage>
</organism>
<evidence type="ECO:0000256" key="1">
    <source>
        <dbReference type="SAM" id="SignalP"/>
    </source>
</evidence>
<name>A0A977KWS9_9CYAN</name>
<dbReference type="EMBL" id="CP073041">
    <property type="protein sequence ID" value="UXE59850.1"/>
    <property type="molecule type" value="Genomic_DNA"/>
</dbReference>
<sequence>MKKQLGFLIVLTSAFLSGVPLPANAGNVYDIATTCTWRFGRTDGSVIANAIKLTPTGRVTGYSNPNEFSWAIEDGNLIFRAQDGQVSTRFTSVSLDPTTGQIILRGAFLLNPSSNITHTLNCRN</sequence>